<gene>
    <name evidence="3" type="ORF">CJN711_LOCUS2621</name>
    <name evidence="4" type="ORF">KQP761_LOCUS32860</name>
    <name evidence="5" type="ORF">MBJ925_LOCUS21324</name>
</gene>
<dbReference type="PANTHER" id="PTHR10334">
    <property type="entry name" value="CYSTEINE-RICH SECRETORY PROTEIN-RELATED"/>
    <property type="match status" value="1"/>
</dbReference>
<evidence type="ECO:0000256" key="1">
    <source>
        <dbReference type="SAM" id="Phobius"/>
    </source>
</evidence>
<feature type="transmembrane region" description="Helical" evidence="1">
    <location>
        <begin position="16"/>
        <end position="40"/>
    </location>
</feature>
<dbReference type="SUPFAM" id="SSF55797">
    <property type="entry name" value="PR-1-like"/>
    <property type="match status" value="1"/>
</dbReference>
<dbReference type="Proteomes" id="UP000663834">
    <property type="component" value="Unassembled WGS sequence"/>
</dbReference>
<protein>
    <recommendedName>
        <fullName evidence="2">SCP domain-containing protein</fullName>
    </recommendedName>
</protein>
<accession>A0A814H706</accession>
<evidence type="ECO:0000313" key="3">
    <source>
        <dbReference type="EMBL" id="CAF1006662.1"/>
    </source>
</evidence>
<dbReference type="Proteomes" id="UP000663824">
    <property type="component" value="Unassembled WGS sequence"/>
</dbReference>
<reference evidence="3" key="1">
    <citation type="submission" date="2021-02" db="EMBL/GenBank/DDBJ databases">
        <authorList>
            <person name="Nowell W R."/>
        </authorList>
    </citation>
    <scope>NUCLEOTIDE SEQUENCE</scope>
</reference>
<keyword evidence="1" id="KW-0472">Membrane</keyword>
<dbReference type="InterPro" id="IPR035940">
    <property type="entry name" value="CAP_sf"/>
</dbReference>
<dbReference type="AlphaFoldDB" id="A0A814H706"/>
<proteinExistence type="predicted"/>
<dbReference type="InterPro" id="IPR014044">
    <property type="entry name" value="CAP_dom"/>
</dbReference>
<keyword evidence="1" id="KW-1133">Transmembrane helix</keyword>
<sequence length="263" mass="29266">MGLSSTQFQLCLQSYWYLWLTNSLTGLLFSGIAIGVAAFFMKKFQAKKKSPYQRVPSAPHSTSRAVSPTDINAFEVTRENSATGKGLVGTVNPRTNSTLSASSIGLSEDNEAFALATVQAINAARRPYEAQPVHLSDQLSEIAQRWAEQMARTGKLEHSPQEWRSLGRQTLGENYFASFQVPLTGDKMVRKWLKEGKRYMFGYDGRRDTENFTQLVWRSTKEVGVGRALSEDGNWSYGVAIFDPPGNIPNQYAENVHLPASTN</sequence>
<evidence type="ECO:0000259" key="2">
    <source>
        <dbReference type="SMART" id="SM00198"/>
    </source>
</evidence>
<dbReference type="SMART" id="SM00198">
    <property type="entry name" value="SCP"/>
    <property type="match status" value="1"/>
</dbReference>
<comment type="caution">
    <text evidence="3">The sequence shown here is derived from an EMBL/GenBank/DDBJ whole genome shotgun (WGS) entry which is preliminary data.</text>
</comment>
<dbReference type="InterPro" id="IPR001283">
    <property type="entry name" value="CRISP-related"/>
</dbReference>
<dbReference type="Pfam" id="PF00188">
    <property type="entry name" value="CAP"/>
    <property type="match status" value="1"/>
</dbReference>
<dbReference type="Proteomes" id="UP000663855">
    <property type="component" value="Unassembled WGS sequence"/>
</dbReference>
<name>A0A814H706_9BILA</name>
<dbReference type="EMBL" id="CAJNOV010000160">
    <property type="protein sequence ID" value="CAF1006662.1"/>
    <property type="molecule type" value="Genomic_DNA"/>
</dbReference>
<dbReference type="OrthoDB" id="10020276at2759"/>
<dbReference type="Gene3D" id="3.40.33.10">
    <property type="entry name" value="CAP"/>
    <property type="match status" value="1"/>
</dbReference>
<dbReference type="PRINTS" id="PR00837">
    <property type="entry name" value="V5TPXLIKE"/>
</dbReference>
<evidence type="ECO:0000313" key="6">
    <source>
        <dbReference type="Proteomes" id="UP000663855"/>
    </source>
</evidence>
<keyword evidence="1" id="KW-0812">Transmembrane</keyword>
<organism evidence="3 6">
    <name type="scientific">Rotaria magnacalcarata</name>
    <dbReference type="NCBI Taxonomy" id="392030"/>
    <lineage>
        <taxon>Eukaryota</taxon>
        <taxon>Metazoa</taxon>
        <taxon>Spiralia</taxon>
        <taxon>Gnathifera</taxon>
        <taxon>Rotifera</taxon>
        <taxon>Eurotatoria</taxon>
        <taxon>Bdelloidea</taxon>
        <taxon>Philodinida</taxon>
        <taxon>Philodinidae</taxon>
        <taxon>Rotaria</taxon>
    </lineage>
</organism>
<feature type="domain" description="SCP" evidence="2">
    <location>
        <begin position="112"/>
        <end position="250"/>
    </location>
</feature>
<dbReference type="EMBL" id="CAJNRE010010750">
    <property type="protein sequence ID" value="CAF2095547.1"/>
    <property type="molecule type" value="Genomic_DNA"/>
</dbReference>
<evidence type="ECO:0000313" key="4">
    <source>
        <dbReference type="EMBL" id="CAF1664810.1"/>
    </source>
</evidence>
<evidence type="ECO:0000313" key="5">
    <source>
        <dbReference type="EMBL" id="CAF2095547.1"/>
    </source>
</evidence>
<dbReference type="EMBL" id="CAJNOW010018384">
    <property type="protein sequence ID" value="CAF1664810.1"/>
    <property type="molecule type" value="Genomic_DNA"/>
</dbReference>